<reference evidence="6 7" key="1">
    <citation type="submission" date="2021-02" db="EMBL/GenBank/DDBJ databases">
        <authorList>
            <person name="Park J.-S."/>
        </authorList>
    </citation>
    <scope>NUCLEOTIDE SEQUENCE [LARGE SCALE GENOMIC DNA]</scope>
    <source>
        <strain evidence="6 7">188UL20-2</strain>
    </source>
</reference>
<organism evidence="6 7">
    <name type="scientific">Vibrio ulleungensis</name>
    <dbReference type="NCBI Taxonomy" id="2807619"/>
    <lineage>
        <taxon>Bacteria</taxon>
        <taxon>Pseudomonadati</taxon>
        <taxon>Pseudomonadota</taxon>
        <taxon>Gammaproteobacteria</taxon>
        <taxon>Vibrionales</taxon>
        <taxon>Vibrionaceae</taxon>
        <taxon>Vibrio</taxon>
    </lineage>
</organism>
<comment type="caution">
    <text evidence="6">The sequence shown here is derived from an EMBL/GenBank/DDBJ whole genome shotgun (WGS) entry which is preliminary data.</text>
</comment>
<dbReference type="PANTHER" id="PTHR11717">
    <property type="entry name" value="LOW MOLECULAR WEIGHT PROTEIN TYROSINE PHOSPHATASE"/>
    <property type="match status" value="1"/>
</dbReference>
<dbReference type="PANTHER" id="PTHR11717:SF7">
    <property type="entry name" value="LOW MOLECULAR WEIGHT PHOSPHOTYROSINE PROTEIN PHOSPHATASE"/>
    <property type="match status" value="1"/>
</dbReference>
<evidence type="ECO:0000256" key="2">
    <source>
        <dbReference type="ARBA" id="ARBA00013064"/>
    </source>
</evidence>
<protein>
    <recommendedName>
        <fullName evidence="2">protein-tyrosine-phosphatase</fullName>
        <ecNumber evidence="2">3.1.3.48</ecNumber>
    </recommendedName>
</protein>
<gene>
    <name evidence="6" type="ORF">JQC93_09380</name>
</gene>
<dbReference type="InterPro" id="IPR017867">
    <property type="entry name" value="Tyr_phospatase_low_mol_wt"/>
</dbReference>
<evidence type="ECO:0000313" key="6">
    <source>
        <dbReference type="EMBL" id="MBM7036618.1"/>
    </source>
</evidence>
<dbReference type="Pfam" id="PF01451">
    <property type="entry name" value="LMWPc"/>
    <property type="match status" value="1"/>
</dbReference>
<evidence type="ECO:0000256" key="4">
    <source>
        <dbReference type="ARBA" id="ARBA00022912"/>
    </source>
</evidence>
<dbReference type="Gene3D" id="3.40.50.2300">
    <property type="match status" value="1"/>
</dbReference>
<feature type="domain" description="Phosphotyrosine protein phosphatase I" evidence="5">
    <location>
        <begin position="2"/>
        <end position="141"/>
    </location>
</feature>
<dbReference type="InterPro" id="IPR036196">
    <property type="entry name" value="Ptyr_pPase_sf"/>
</dbReference>
<dbReference type="SUPFAM" id="SSF52788">
    <property type="entry name" value="Phosphotyrosine protein phosphatases I"/>
    <property type="match status" value="1"/>
</dbReference>
<evidence type="ECO:0000256" key="1">
    <source>
        <dbReference type="ARBA" id="ARBA00011063"/>
    </source>
</evidence>
<keyword evidence="7" id="KW-1185">Reference proteome</keyword>
<evidence type="ECO:0000259" key="5">
    <source>
        <dbReference type="SMART" id="SM00226"/>
    </source>
</evidence>
<name>A0ABS2HGE4_9VIBR</name>
<evidence type="ECO:0000256" key="3">
    <source>
        <dbReference type="ARBA" id="ARBA00022801"/>
    </source>
</evidence>
<keyword evidence="4" id="KW-0904">Protein phosphatase</keyword>
<proteinExistence type="inferred from homology"/>
<keyword evidence="3" id="KW-0378">Hydrolase</keyword>
<evidence type="ECO:0000313" key="7">
    <source>
        <dbReference type="Proteomes" id="UP000809621"/>
    </source>
</evidence>
<dbReference type="PRINTS" id="PR00719">
    <property type="entry name" value="LMWPTPASE"/>
</dbReference>
<dbReference type="EMBL" id="JAFEUM010000003">
    <property type="protein sequence ID" value="MBM7036618.1"/>
    <property type="molecule type" value="Genomic_DNA"/>
</dbReference>
<dbReference type="SMART" id="SM00226">
    <property type="entry name" value="LMWPc"/>
    <property type="match status" value="1"/>
</dbReference>
<comment type="similarity">
    <text evidence="1">Belongs to the low molecular weight phosphotyrosine protein phosphatase family.</text>
</comment>
<dbReference type="EC" id="3.1.3.48" evidence="2"/>
<sequence>MGNICRSPTGEAVLKAKAQEKGMHFVDVDSAGTIGFHKGNPPDPRSKKAGEARGYSFDGITSRKLTEQDFQNFDLLLAADKANLSDMLEMAPTEHQHKVKLFLAFSSAELDEVPDPYYGGARGFEIVLDLIEEASDNVLAEIQRRVQ</sequence>
<dbReference type="InterPro" id="IPR023485">
    <property type="entry name" value="Ptyr_pPase"/>
</dbReference>
<dbReference type="Proteomes" id="UP000809621">
    <property type="component" value="Unassembled WGS sequence"/>
</dbReference>
<dbReference type="InterPro" id="IPR050438">
    <property type="entry name" value="LMW_PTPase"/>
</dbReference>
<dbReference type="CDD" id="cd16343">
    <property type="entry name" value="LMWPTP"/>
    <property type="match status" value="1"/>
</dbReference>
<accession>A0ABS2HGE4</accession>